<gene>
    <name evidence="9" type="ORF">HHU08_07140</name>
</gene>
<dbReference type="InterPro" id="IPR003760">
    <property type="entry name" value="PnrA-like"/>
</dbReference>
<evidence type="ECO:0000256" key="2">
    <source>
        <dbReference type="ARBA" id="ARBA00008610"/>
    </source>
</evidence>
<keyword evidence="5 7" id="KW-0472">Membrane</keyword>
<dbReference type="PANTHER" id="PTHR34296:SF2">
    <property type="entry name" value="ABC TRANSPORTER GUANOSINE-BINDING PROTEIN NUPN"/>
    <property type="match status" value="1"/>
</dbReference>
<dbReference type="AlphaFoldDB" id="A0A7Y0K6N9"/>
<dbReference type="CDD" id="cd06353">
    <property type="entry name" value="PBP1_Med-like"/>
    <property type="match status" value="1"/>
</dbReference>
<evidence type="ECO:0000256" key="1">
    <source>
        <dbReference type="ARBA" id="ARBA00004193"/>
    </source>
</evidence>
<evidence type="ECO:0000256" key="7">
    <source>
        <dbReference type="SAM" id="Phobius"/>
    </source>
</evidence>
<keyword evidence="10" id="KW-1185">Reference proteome</keyword>
<name>A0A7Y0K6N9_9BACI</name>
<evidence type="ECO:0000259" key="8">
    <source>
        <dbReference type="Pfam" id="PF02608"/>
    </source>
</evidence>
<comment type="subcellular location">
    <subcellularLocation>
        <location evidence="1">Cell membrane</location>
        <topology evidence="1">Lipid-anchor</topology>
    </subcellularLocation>
</comment>
<comment type="similarity">
    <text evidence="2">Belongs to the BMP lipoprotein family.</text>
</comment>
<dbReference type="InterPro" id="IPR028082">
    <property type="entry name" value="Peripla_BP_I"/>
</dbReference>
<keyword evidence="7" id="KW-0812">Transmembrane</keyword>
<sequence>MKSILTNIRKSIFRRKIILIIPIIACVLFLFLFFYDSSEKKGKIDKVGLFVAGTVSDQAWGTQGYKGLLNIHTKLGLDVFYKESIDSYTVAERAVKEFQGKGVNLIFGHGGDFVQYFNILANKYPSIHFVSLNGRELATQKNTSNIRMENYPMGFFGGMVAGYMTRTNTVGVIGAYEWQEEASGFEAGAHYINKDVRVLEEFVNDWDDREKAMGLLDNEISQNVDIVYPIGDGFHVDIIERMKENGLYAIGYISDQSTIGKYTVLTSTIQDIPKLYGQVAQAFDEGKLKSGNQLCGIRDNTIFLGEFSPNVDKEFVEILQKELNRYKKTGKLPNEN</sequence>
<dbReference type="RefSeq" id="WP_169188121.1">
    <property type="nucleotide sequence ID" value="NZ_JABBPK010000001.1"/>
</dbReference>
<dbReference type="Pfam" id="PF02608">
    <property type="entry name" value="Bmp"/>
    <property type="match status" value="1"/>
</dbReference>
<keyword evidence="3" id="KW-1003">Cell membrane</keyword>
<comment type="caution">
    <text evidence="9">The sequence shown here is derived from an EMBL/GenBank/DDBJ whole genome shotgun (WGS) entry which is preliminary data.</text>
</comment>
<dbReference type="SUPFAM" id="SSF53822">
    <property type="entry name" value="Periplasmic binding protein-like I"/>
    <property type="match status" value="1"/>
</dbReference>
<dbReference type="Gene3D" id="3.40.50.2300">
    <property type="match status" value="2"/>
</dbReference>
<dbReference type="GO" id="GO:0005886">
    <property type="term" value="C:plasma membrane"/>
    <property type="evidence" value="ECO:0007669"/>
    <property type="project" value="UniProtKB-SubCell"/>
</dbReference>
<evidence type="ECO:0000313" key="9">
    <source>
        <dbReference type="EMBL" id="NMO76763.1"/>
    </source>
</evidence>
<keyword evidence="7" id="KW-1133">Transmembrane helix</keyword>
<accession>A0A7Y0K6N9</accession>
<evidence type="ECO:0000313" key="10">
    <source>
        <dbReference type="Proteomes" id="UP000588491"/>
    </source>
</evidence>
<dbReference type="InterPro" id="IPR050957">
    <property type="entry name" value="BMP_lipoprotein"/>
</dbReference>
<evidence type="ECO:0000256" key="5">
    <source>
        <dbReference type="ARBA" id="ARBA00023136"/>
    </source>
</evidence>
<feature type="domain" description="ABC transporter substrate-binding protein PnrA-like" evidence="8">
    <location>
        <begin position="45"/>
        <end position="334"/>
    </location>
</feature>
<dbReference type="EMBL" id="JABBPK010000001">
    <property type="protein sequence ID" value="NMO76763.1"/>
    <property type="molecule type" value="Genomic_DNA"/>
</dbReference>
<feature type="transmembrane region" description="Helical" evidence="7">
    <location>
        <begin position="17"/>
        <end position="35"/>
    </location>
</feature>
<proteinExistence type="inferred from homology"/>
<dbReference type="Proteomes" id="UP000588491">
    <property type="component" value="Unassembled WGS sequence"/>
</dbReference>
<reference evidence="9 10" key="1">
    <citation type="submission" date="2020-04" db="EMBL/GenBank/DDBJ databases">
        <title>Bacillus sp. UniB3 isolated from commercial digestive syrup.</title>
        <authorList>
            <person name="Thorat V."/>
            <person name="Kirdat K."/>
            <person name="Tiwarekar B."/>
            <person name="Yadav A."/>
        </authorList>
    </citation>
    <scope>NUCLEOTIDE SEQUENCE [LARGE SCALE GENOMIC DNA]</scope>
    <source>
        <strain evidence="9 10">UniB3</strain>
    </source>
</reference>
<evidence type="ECO:0000256" key="4">
    <source>
        <dbReference type="ARBA" id="ARBA00022729"/>
    </source>
</evidence>
<organism evidence="9 10">
    <name type="scientific">Niallia alba</name>
    <dbReference type="NCBI Taxonomy" id="2729105"/>
    <lineage>
        <taxon>Bacteria</taxon>
        <taxon>Bacillati</taxon>
        <taxon>Bacillota</taxon>
        <taxon>Bacilli</taxon>
        <taxon>Bacillales</taxon>
        <taxon>Bacillaceae</taxon>
        <taxon>Niallia</taxon>
    </lineage>
</organism>
<evidence type="ECO:0000256" key="6">
    <source>
        <dbReference type="ARBA" id="ARBA00023288"/>
    </source>
</evidence>
<dbReference type="PANTHER" id="PTHR34296">
    <property type="entry name" value="TRANSCRIPTIONAL ACTIVATOR PROTEIN MED"/>
    <property type="match status" value="1"/>
</dbReference>
<keyword evidence="6" id="KW-0449">Lipoprotein</keyword>
<evidence type="ECO:0000256" key="3">
    <source>
        <dbReference type="ARBA" id="ARBA00022475"/>
    </source>
</evidence>
<protein>
    <submittedName>
        <fullName evidence="9">BMP family ABC transporter substrate-binding protein</fullName>
    </submittedName>
</protein>
<keyword evidence="4" id="KW-0732">Signal</keyword>